<dbReference type="AlphaFoldDB" id="A0A3N4JZA5"/>
<keyword evidence="2" id="KW-0472">Membrane</keyword>
<dbReference type="Proteomes" id="UP000276215">
    <property type="component" value="Unassembled WGS sequence"/>
</dbReference>
<keyword evidence="4" id="KW-1185">Reference proteome</keyword>
<evidence type="ECO:0000313" key="3">
    <source>
        <dbReference type="EMBL" id="RPB03383.1"/>
    </source>
</evidence>
<evidence type="ECO:0000256" key="2">
    <source>
        <dbReference type="SAM" id="Phobius"/>
    </source>
</evidence>
<protein>
    <submittedName>
        <fullName evidence="3">Uncharacterized protein</fullName>
    </submittedName>
</protein>
<keyword evidence="2" id="KW-1133">Transmembrane helix</keyword>
<reference evidence="3 4" key="1">
    <citation type="journal article" date="2018" name="Nat. Ecol. Evol.">
        <title>Pezizomycetes genomes reveal the molecular basis of ectomycorrhizal truffle lifestyle.</title>
        <authorList>
            <person name="Murat C."/>
            <person name="Payen T."/>
            <person name="Noel B."/>
            <person name="Kuo A."/>
            <person name="Morin E."/>
            <person name="Chen J."/>
            <person name="Kohler A."/>
            <person name="Krizsan K."/>
            <person name="Balestrini R."/>
            <person name="Da Silva C."/>
            <person name="Montanini B."/>
            <person name="Hainaut M."/>
            <person name="Levati E."/>
            <person name="Barry K.W."/>
            <person name="Belfiori B."/>
            <person name="Cichocki N."/>
            <person name="Clum A."/>
            <person name="Dockter R.B."/>
            <person name="Fauchery L."/>
            <person name="Guy J."/>
            <person name="Iotti M."/>
            <person name="Le Tacon F."/>
            <person name="Lindquist E.A."/>
            <person name="Lipzen A."/>
            <person name="Malagnac F."/>
            <person name="Mello A."/>
            <person name="Molinier V."/>
            <person name="Miyauchi S."/>
            <person name="Poulain J."/>
            <person name="Riccioni C."/>
            <person name="Rubini A."/>
            <person name="Sitrit Y."/>
            <person name="Splivallo R."/>
            <person name="Traeger S."/>
            <person name="Wang M."/>
            <person name="Zifcakova L."/>
            <person name="Wipf D."/>
            <person name="Zambonelli A."/>
            <person name="Paolocci F."/>
            <person name="Nowrousian M."/>
            <person name="Ottonello S."/>
            <person name="Baldrian P."/>
            <person name="Spatafora J.W."/>
            <person name="Henrissat B."/>
            <person name="Nagy L.G."/>
            <person name="Aury J.M."/>
            <person name="Wincker P."/>
            <person name="Grigoriev I.V."/>
            <person name="Bonfante P."/>
            <person name="Martin F.M."/>
        </authorList>
    </citation>
    <scope>NUCLEOTIDE SEQUENCE [LARGE SCALE GENOMIC DNA]</scope>
    <source>
        <strain evidence="3 4">120613-1</strain>
    </source>
</reference>
<feature type="region of interest" description="Disordered" evidence="1">
    <location>
        <begin position="123"/>
        <end position="144"/>
    </location>
</feature>
<proteinExistence type="predicted"/>
<evidence type="ECO:0000313" key="4">
    <source>
        <dbReference type="Proteomes" id="UP000276215"/>
    </source>
</evidence>
<feature type="compositionally biased region" description="Polar residues" evidence="1">
    <location>
        <begin position="90"/>
        <end position="99"/>
    </location>
</feature>
<evidence type="ECO:0000256" key="1">
    <source>
        <dbReference type="SAM" id="MobiDB-lite"/>
    </source>
</evidence>
<dbReference type="OrthoDB" id="10489996at2759"/>
<gene>
    <name evidence="3" type="ORF">L873DRAFT_1841344</name>
</gene>
<feature type="transmembrane region" description="Helical" evidence="2">
    <location>
        <begin position="6"/>
        <end position="29"/>
    </location>
</feature>
<feature type="region of interest" description="Disordered" evidence="1">
    <location>
        <begin position="75"/>
        <end position="108"/>
    </location>
</feature>
<dbReference type="EMBL" id="ML120363">
    <property type="protein sequence ID" value="RPB03383.1"/>
    <property type="molecule type" value="Genomic_DNA"/>
</dbReference>
<accession>A0A3N4JZA5</accession>
<organism evidence="3 4">
    <name type="scientific">Choiromyces venosus 120613-1</name>
    <dbReference type="NCBI Taxonomy" id="1336337"/>
    <lineage>
        <taxon>Eukaryota</taxon>
        <taxon>Fungi</taxon>
        <taxon>Dikarya</taxon>
        <taxon>Ascomycota</taxon>
        <taxon>Pezizomycotina</taxon>
        <taxon>Pezizomycetes</taxon>
        <taxon>Pezizales</taxon>
        <taxon>Tuberaceae</taxon>
        <taxon>Choiromyces</taxon>
    </lineage>
</organism>
<keyword evidence="2" id="KW-0812">Transmembrane</keyword>
<sequence length="167" mass="17422">MSPQNISVIAGTVAGVFSLLALMLALLICGFCNRKLGNHEDQQQPDIELGNAQNNTLNPQLWFARDSLSDLRAGQTVNPPTIPASAAGSRPSSFVESPPTSMPVVTSDGHDTAAAESFAAGIWSNDGNEPTISEAAAPREEQGDGPHAVVLAKEELKDEGLPVGFAC</sequence>
<name>A0A3N4JZA5_9PEZI</name>